<protein>
    <recommendedName>
        <fullName evidence="2">F-box domain-containing protein</fullName>
    </recommendedName>
</protein>
<dbReference type="PROSITE" id="PS50181">
    <property type="entry name" value="FBOX"/>
    <property type="match status" value="1"/>
</dbReference>
<accession>A0A9P7B5M7</accession>
<dbReference type="Proteomes" id="UP000777482">
    <property type="component" value="Unassembled WGS sequence"/>
</dbReference>
<reference evidence="3 4" key="1">
    <citation type="submission" date="2020-11" db="EMBL/GenBank/DDBJ databases">
        <title>Kefir isolates.</title>
        <authorList>
            <person name="Marcisauskas S."/>
            <person name="Kim Y."/>
            <person name="Blasche S."/>
        </authorList>
    </citation>
    <scope>NUCLEOTIDE SEQUENCE [LARGE SCALE GENOMIC DNA]</scope>
    <source>
        <strain evidence="3 4">KR</strain>
    </source>
</reference>
<feature type="region of interest" description="Disordered" evidence="1">
    <location>
        <begin position="31"/>
        <end position="56"/>
    </location>
</feature>
<feature type="compositionally biased region" description="Basic residues" evidence="1">
    <location>
        <begin position="90"/>
        <end position="101"/>
    </location>
</feature>
<feature type="region of interest" description="Disordered" evidence="1">
    <location>
        <begin position="89"/>
        <end position="113"/>
    </location>
</feature>
<organism evidence="3 4">
    <name type="scientific">Rhodotorula mucilaginosa</name>
    <name type="common">Yeast</name>
    <name type="synonym">Rhodotorula rubra</name>
    <dbReference type="NCBI Taxonomy" id="5537"/>
    <lineage>
        <taxon>Eukaryota</taxon>
        <taxon>Fungi</taxon>
        <taxon>Dikarya</taxon>
        <taxon>Basidiomycota</taxon>
        <taxon>Pucciniomycotina</taxon>
        <taxon>Microbotryomycetes</taxon>
        <taxon>Sporidiobolales</taxon>
        <taxon>Sporidiobolaceae</taxon>
        <taxon>Rhodotorula</taxon>
    </lineage>
</organism>
<gene>
    <name evidence="3" type="ORF">C6P46_004189</name>
</gene>
<dbReference type="AlphaFoldDB" id="A0A9P7B5M7"/>
<sequence length="754" mass="85002">MPNRRVTDHKPQYTPPALFFELEREFKAVARQATSSKSQRARTSKGKGNPEPVLQGNIDEEDKVDMLASDDDLNDLDLQLLALAEDDNTKRRRKKRARTKARQAGAGDNNKKRMSLSDLPQEVLKTIAANLSLDGLHALSSTSRTFSMLLQPHKNVELWQDALDALEELPDQSEAELTYSQIAELLYGRTTAVGRPEGGPIGSCAGDSAAVVGQSVPPLSPRTTTFRLLFRRLRFGATSVVKFSTLDNKSSGLHSAAEQCVLNSRHFGYLPDLERQSDILWTLEEKDQHDEAVAFAQGLPPSTPSSDPKASPHQARRLTSSNYCWDRPRAEGEYGKRVTKHVKRRRGMLEPFEAYALDMHTAVAALYAREDAEMPSQVWTTARRQALERRVLEDTDFEERDFHGAWLTDPLVNKGTSTISDDDWVKLKPKVSKILTGVREAKALRDLREQQAQRRDTLREFYRKYRDGQTPTASNSMPLFADFALLPAVRDLWEPHDAVASQATWNAARETIEEDLNEWRVSLRLHALKSVFVATADIPENEELAVDADEYAPWDDDFFETAQAAFMCDIHGCYRAKHGQEAARPTFFGSLPDLLQHQHAVHAGFKLPAAVYDDPNSAPTFRFSLPLEIANSVIAICQEIGLDEAAATPADIDRKLDEDPDAIWQWYNVPVSAEVALRMRAKAGGKRKVRKEKNGWWTKEGPKERDWRKVLCHVYRETVKIRRANPDWCLSIPVWTLFSEKFSGDVGKDDDSAN</sequence>
<name>A0A9P7B5M7_RHOMI</name>
<evidence type="ECO:0000313" key="3">
    <source>
        <dbReference type="EMBL" id="KAG0660916.1"/>
    </source>
</evidence>
<evidence type="ECO:0000313" key="4">
    <source>
        <dbReference type="Proteomes" id="UP000777482"/>
    </source>
</evidence>
<dbReference type="OrthoDB" id="2322499at2759"/>
<evidence type="ECO:0000259" key="2">
    <source>
        <dbReference type="PROSITE" id="PS50181"/>
    </source>
</evidence>
<keyword evidence="4" id="KW-1185">Reference proteome</keyword>
<comment type="caution">
    <text evidence="3">The sequence shown here is derived from an EMBL/GenBank/DDBJ whole genome shotgun (WGS) entry which is preliminary data.</text>
</comment>
<dbReference type="CDD" id="cd09917">
    <property type="entry name" value="F-box_SF"/>
    <property type="match status" value="1"/>
</dbReference>
<feature type="domain" description="F-box" evidence="2">
    <location>
        <begin position="113"/>
        <end position="162"/>
    </location>
</feature>
<evidence type="ECO:0000256" key="1">
    <source>
        <dbReference type="SAM" id="MobiDB-lite"/>
    </source>
</evidence>
<dbReference type="InterPro" id="IPR001810">
    <property type="entry name" value="F-box_dom"/>
</dbReference>
<dbReference type="EMBL" id="PUHQ01000039">
    <property type="protein sequence ID" value="KAG0660916.1"/>
    <property type="molecule type" value="Genomic_DNA"/>
</dbReference>
<feature type="region of interest" description="Disordered" evidence="1">
    <location>
        <begin position="297"/>
        <end position="318"/>
    </location>
</feature>
<proteinExistence type="predicted"/>